<dbReference type="EMBL" id="LR796876">
    <property type="protein sequence ID" value="CAB4171819.1"/>
    <property type="molecule type" value="Genomic_DNA"/>
</dbReference>
<evidence type="ECO:0000259" key="1">
    <source>
        <dbReference type="Pfam" id="PF13392"/>
    </source>
</evidence>
<protein>
    <submittedName>
        <fullName evidence="2">HNH nuclease</fullName>
    </submittedName>
</protein>
<dbReference type="InterPro" id="IPR003615">
    <property type="entry name" value="HNH_nuc"/>
</dbReference>
<sequence>MPKYQDVTGQRFGRLTAINTASIRPTRWLCRCDCGNEKSLLLSELNCGNVRSCGCLRKETAAATSKAKMSAPWRMNSARRRIERLSIPEPNTGCWLWLGMLDKRGYGKTGIGGRTLAASRLSYTAFVCEPGELLVLHKCDVRSCVNPDHLFAGTQKENIQDCLAKGRLRPRGRPVGIPAQPDLASFRALSEHR</sequence>
<dbReference type="Pfam" id="PF13392">
    <property type="entry name" value="HNH_3"/>
    <property type="match status" value="1"/>
</dbReference>
<dbReference type="EMBL" id="LR797048">
    <property type="protein sequence ID" value="CAB4183967.1"/>
    <property type="molecule type" value="Genomic_DNA"/>
</dbReference>
<evidence type="ECO:0000313" key="2">
    <source>
        <dbReference type="EMBL" id="CAB4171819.1"/>
    </source>
</evidence>
<dbReference type="EMBL" id="LR797291">
    <property type="protein sequence ID" value="CAB4199718.1"/>
    <property type="molecule type" value="Genomic_DNA"/>
</dbReference>
<name>A0A6J5PJ71_9CAUD</name>
<evidence type="ECO:0000313" key="5">
    <source>
        <dbReference type="EMBL" id="CAB4214559.1"/>
    </source>
</evidence>
<organism evidence="2">
    <name type="scientific">uncultured Caudovirales phage</name>
    <dbReference type="NCBI Taxonomy" id="2100421"/>
    <lineage>
        <taxon>Viruses</taxon>
        <taxon>Duplodnaviria</taxon>
        <taxon>Heunggongvirae</taxon>
        <taxon>Uroviricota</taxon>
        <taxon>Caudoviricetes</taxon>
        <taxon>Peduoviridae</taxon>
        <taxon>Maltschvirus</taxon>
        <taxon>Maltschvirus maltsch</taxon>
    </lineage>
</organism>
<dbReference type="InterPro" id="IPR044925">
    <property type="entry name" value="His-Me_finger_sf"/>
</dbReference>
<evidence type="ECO:0000313" key="4">
    <source>
        <dbReference type="EMBL" id="CAB4199718.1"/>
    </source>
</evidence>
<feature type="domain" description="HNH nuclease" evidence="1">
    <location>
        <begin position="129"/>
        <end position="158"/>
    </location>
</feature>
<dbReference type="EMBL" id="LR797404">
    <property type="protein sequence ID" value="CAB4214559.1"/>
    <property type="molecule type" value="Genomic_DNA"/>
</dbReference>
<accession>A0A6J5PJ71</accession>
<dbReference type="SUPFAM" id="SSF54060">
    <property type="entry name" value="His-Me finger endonucleases"/>
    <property type="match status" value="1"/>
</dbReference>
<proteinExistence type="predicted"/>
<reference evidence="2" key="1">
    <citation type="submission" date="2020-05" db="EMBL/GenBank/DDBJ databases">
        <authorList>
            <person name="Chiriac C."/>
            <person name="Salcher M."/>
            <person name="Ghai R."/>
            <person name="Kavagutti S V."/>
        </authorList>
    </citation>
    <scope>NUCLEOTIDE SEQUENCE</scope>
</reference>
<evidence type="ECO:0000313" key="3">
    <source>
        <dbReference type="EMBL" id="CAB4183967.1"/>
    </source>
</evidence>
<gene>
    <name evidence="3" type="ORF">UFOVP1097_15</name>
    <name evidence="4" type="ORF">UFOVP1349_9</name>
    <name evidence="5" type="ORF">UFOVP1456_46</name>
    <name evidence="2" type="ORF">UFOVP925_34</name>
</gene>